<dbReference type="InterPro" id="IPR030953">
    <property type="entry name" value="Glycosyl_450act"/>
</dbReference>
<dbReference type="PANTHER" id="PTHR48050:SF13">
    <property type="entry name" value="STEROL 3-BETA-GLUCOSYLTRANSFERASE UGT80A2"/>
    <property type="match status" value="1"/>
</dbReference>
<feature type="region of interest" description="Disordered" evidence="5">
    <location>
        <begin position="65"/>
        <end position="89"/>
    </location>
</feature>
<proteinExistence type="inferred from homology"/>
<dbReference type="InterPro" id="IPR050426">
    <property type="entry name" value="Glycosyltransferase_28"/>
</dbReference>
<reference evidence="9" key="1">
    <citation type="journal article" date="2019" name="Int. J. Syst. Evol. Microbiol.">
        <title>The Global Catalogue of Microorganisms (GCM) 10K type strain sequencing project: providing services to taxonomists for standard genome sequencing and annotation.</title>
        <authorList>
            <consortium name="The Broad Institute Genomics Platform"/>
            <consortium name="The Broad Institute Genome Sequencing Center for Infectious Disease"/>
            <person name="Wu L."/>
            <person name="Ma J."/>
        </authorList>
    </citation>
    <scope>NUCLEOTIDE SEQUENCE [LARGE SCALE GENOMIC DNA]</scope>
    <source>
        <strain evidence="9">KLKA75</strain>
    </source>
</reference>
<evidence type="ECO:0000313" key="8">
    <source>
        <dbReference type="EMBL" id="MFC4907540.1"/>
    </source>
</evidence>
<comment type="similarity">
    <text evidence="1">Belongs to the glycosyltransferase 28 family.</text>
</comment>
<keyword evidence="2" id="KW-0328">Glycosyltransferase</keyword>
<dbReference type="InterPro" id="IPR002213">
    <property type="entry name" value="UDP_glucos_trans"/>
</dbReference>
<organism evidence="8 9">
    <name type="scientific">Actinomadura gamaensis</name>
    <dbReference type="NCBI Taxonomy" id="1763541"/>
    <lineage>
        <taxon>Bacteria</taxon>
        <taxon>Bacillati</taxon>
        <taxon>Actinomycetota</taxon>
        <taxon>Actinomycetes</taxon>
        <taxon>Streptosporangiales</taxon>
        <taxon>Thermomonosporaceae</taxon>
        <taxon>Actinomadura</taxon>
    </lineage>
</organism>
<dbReference type="Pfam" id="PF21036">
    <property type="entry name" value="EryCIII-like_N"/>
    <property type="match status" value="1"/>
</dbReference>
<name>A0ABV9TX01_9ACTN</name>
<feature type="domain" description="Erythromycin biosynthesis protein CIII-like N-terminal" evidence="7">
    <location>
        <begin position="22"/>
        <end position="263"/>
    </location>
</feature>
<dbReference type="EMBL" id="JBHSIT010000002">
    <property type="protein sequence ID" value="MFC4907540.1"/>
    <property type="molecule type" value="Genomic_DNA"/>
</dbReference>
<accession>A0ABV9TX01</accession>
<evidence type="ECO:0000256" key="4">
    <source>
        <dbReference type="ARBA" id="ARBA00023194"/>
    </source>
</evidence>
<keyword evidence="3" id="KW-0808">Transferase</keyword>
<evidence type="ECO:0000259" key="6">
    <source>
        <dbReference type="Pfam" id="PF06722"/>
    </source>
</evidence>
<keyword evidence="4" id="KW-0045">Antibiotic biosynthesis</keyword>
<sequence>MRVLFTSFPGNTHFFNSVPLAWALGAAGHEVRVASSPELVDTITRAGLTAVPVGSAETLKEKTRRAMAERDHGSVEQWQRKAGGPAHQQAASRGRLLGWDDLFRLYEVAIAPAAGLMNDSMVDDLVAFARRWQPDLVLWDAASYAGAIAAAATGAASGRVLYSHDTDASMRARFVRLKEGRPPGDRRDPMREWITGWTDKYELEFAETLFTGHFTIDQLPASFRVDTGLNYISTRYVPYNGPAVHPQWLWEAPAAPRVLMTFGLSVREWGHQQIMSVEQIQDTLDAVAGLGIELVVTLPDEQRERLPRVPANTRIVDFVPLQCVVPSCSAVIHQGSPGGFNICLLYGVPQLVVSIAPDAHLKSRHLADTGAGLSIEPGEVTGAKVGAALARLLDDPSFQTGARRVRQELIGQPSPAELVPELERLAARHRR</sequence>
<dbReference type="Proteomes" id="UP001595872">
    <property type="component" value="Unassembled WGS sequence"/>
</dbReference>
<dbReference type="Pfam" id="PF06722">
    <property type="entry name" value="EryCIII-like_C"/>
    <property type="match status" value="1"/>
</dbReference>
<dbReference type="SUPFAM" id="SSF53756">
    <property type="entry name" value="UDP-Glycosyltransferase/glycogen phosphorylase"/>
    <property type="match status" value="1"/>
</dbReference>
<comment type="caution">
    <text evidence="8">The sequence shown here is derived from an EMBL/GenBank/DDBJ whole genome shotgun (WGS) entry which is preliminary data.</text>
</comment>
<evidence type="ECO:0000256" key="5">
    <source>
        <dbReference type="SAM" id="MobiDB-lite"/>
    </source>
</evidence>
<evidence type="ECO:0000259" key="7">
    <source>
        <dbReference type="Pfam" id="PF21036"/>
    </source>
</evidence>
<protein>
    <submittedName>
        <fullName evidence="8">Activator-dependent family glycosyltransferase</fullName>
    </submittedName>
</protein>
<keyword evidence="9" id="KW-1185">Reference proteome</keyword>
<feature type="domain" description="Erythromycin biosynthesis protein CIII-like C-terminal" evidence="6">
    <location>
        <begin position="283"/>
        <end position="425"/>
    </location>
</feature>
<dbReference type="Gene3D" id="3.40.50.2000">
    <property type="entry name" value="Glycogen Phosphorylase B"/>
    <property type="match status" value="2"/>
</dbReference>
<evidence type="ECO:0000313" key="9">
    <source>
        <dbReference type="Proteomes" id="UP001595872"/>
    </source>
</evidence>
<gene>
    <name evidence="8" type="ORF">ACFPCY_09430</name>
</gene>
<dbReference type="InterPro" id="IPR048284">
    <property type="entry name" value="EryCIII-like_N"/>
</dbReference>
<dbReference type="InterPro" id="IPR010610">
    <property type="entry name" value="EryCIII-like_C"/>
</dbReference>
<dbReference type="RefSeq" id="WP_378253381.1">
    <property type="nucleotide sequence ID" value="NZ_JBHSIT010000002.1"/>
</dbReference>
<dbReference type="CDD" id="cd03784">
    <property type="entry name" value="GT1_Gtf-like"/>
    <property type="match status" value="1"/>
</dbReference>
<evidence type="ECO:0000256" key="2">
    <source>
        <dbReference type="ARBA" id="ARBA00022676"/>
    </source>
</evidence>
<feature type="compositionally biased region" description="Basic and acidic residues" evidence="5">
    <location>
        <begin position="65"/>
        <end position="74"/>
    </location>
</feature>
<evidence type="ECO:0000256" key="3">
    <source>
        <dbReference type="ARBA" id="ARBA00022679"/>
    </source>
</evidence>
<evidence type="ECO:0000256" key="1">
    <source>
        <dbReference type="ARBA" id="ARBA00006962"/>
    </source>
</evidence>
<dbReference type="NCBIfam" id="TIGR04516">
    <property type="entry name" value="glycosyl_450act"/>
    <property type="match status" value="1"/>
</dbReference>
<dbReference type="PANTHER" id="PTHR48050">
    <property type="entry name" value="STEROL 3-BETA-GLUCOSYLTRANSFERASE"/>
    <property type="match status" value="1"/>
</dbReference>